<dbReference type="Ensembl" id="ENSCLMT00005010694.1">
    <property type="protein sequence ID" value="ENSCLMP00005009870.1"/>
    <property type="gene ID" value="ENSCLMG00005005509.1"/>
</dbReference>
<proteinExistence type="predicted"/>
<evidence type="ECO:0000313" key="3">
    <source>
        <dbReference type="Proteomes" id="UP000694565"/>
    </source>
</evidence>
<accession>A0A8C2Z018</accession>
<reference evidence="2" key="1">
    <citation type="submission" date="2025-08" db="UniProtKB">
        <authorList>
            <consortium name="Ensembl"/>
        </authorList>
    </citation>
    <scope>IDENTIFICATION</scope>
</reference>
<reference evidence="2" key="2">
    <citation type="submission" date="2025-09" db="UniProtKB">
        <authorList>
            <consortium name="Ensembl"/>
        </authorList>
    </citation>
    <scope>IDENTIFICATION</scope>
</reference>
<sequence length="74" mass="8817">MWTRGLKVSCRYSSNRDEIKQIKIHKRKFTSPRLNFMFLQLVDLNLKDRERASSLSEHRTRASPLSEHRTRAST</sequence>
<dbReference type="Proteomes" id="UP000694565">
    <property type="component" value="Unplaced"/>
</dbReference>
<protein>
    <submittedName>
        <fullName evidence="2">Uncharacterized protein</fullName>
    </submittedName>
</protein>
<keyword evidence="3" id="KW-1185">Reference proteome</keyword>
<evidence type="ECO:0000313" key="2">
    <source>
        <dbReference type="Ensembl" id="ENSCLMP00005009870.1"/>
    </source>
</evidence>
<feature type="region of interest" description="Disordered" evidence="1">
    <location>
        <begin position="51"/>
        <end position="74"/>
    </location>
</feature>
<organism evidence="2 3">
    <name type="scientific">Cyclopterus lumpus</name>
    <name type="common">Lumpsucker</name>
    <dbReference type="NCBI Taxonomy" id="8103"/>
    <lineage>
        <taxon>Eukaryota</taxon>
        <taxon>Metazoa</taxon>
        <taxon>Chordata</taxon>
        <taxon>Craniata</taxon>
        <taxon>Vertebrata</taxon>
        <taxon>Euteleostomi</taxon>
        <taxon>Actinopterygii</taxon>
        <taxon>Neopterygii</taxon>
        <taxon>Teleostei</taxon>
        <taxon>Neoteleostei</taxon>
        <taxon>Acanthomorphata</taxon>
        <taxon>Eupercaria</taxon>
        <taxon>Perciformes</taxon>
        <taxon>Cottioidei</taxon>
        <taxon>Cottales</taxon>
        <taxon>Cyclopteridae</taxon>
        <taxon>Cyclopterus</taxon>
    </lineage>
</organism>
<name>A0A8C2Z018_CYCLU</name>
<dbReference type="GeneTree" id="ENSGT00940000180174"/>
<dbReference type="AlphaFoldDB" id="A0A8C2Z018"/>
<evidence type="ECO:0000256" key="1">
    <source>
        <dbReference type="SAM" id="MobiDB-lite"/>
    </source>
</evidence>